<evidence type="ECO:0000259" key="4">
    <source>
        <dbReference type="Pfam" id="PF24783"/>
    </source>
</evidence>
<keyword evidence="6" id="KW-1185">Reference proteome</keyword>
<dbReference type="InterPro" id="IPR055387">
    <property type="entry name" value="FANCA_arcN"/>
</dbReference>
<dbReference type="GO" id="GO:0043240">
    <property type="term" value="C:Fanconi anaemia nuclear complex"/>
    <property type="evidence" value="ECO:0007669"/>
    <property type="project" value="Ensembl"/>
</dbReference>
<dbReference type="Pfam" id="PF24781">
    <property type="entry name" value="FANCA_helical"/>
    <property type="match status" value="1"/>
</dbReference>
<dbReference type="Pfam" id="PF15865">
    <property type="entry name" value="Fanconi_A_N"/>
    <property type="match status" value="1"/>
</dbReference>
<dbReference type="GO" id="GO:0007140">
    <property type="term" value="P:male meiotic nuclear division"/>
    <property type="evidence" value="ECO:0007669"/>
    <property type="project" value="Ensembl"/>
</dbReference>
<organism evidence="5 6">
    <name type="scientific">Microcebus murinus</name>
    <name type="common">Gray mouse lemur</name>
    <name type="synonym">Lemur murinus</name>
    <dbReference type="NCBI Taxonomy" id="30608"/>
    <lineage>
        <taxon>Eukaryota</taxon>
        <taxon>Metazoa</taxon>
        <taxon>Chordata</taxon>
        <taxon>Craniata</taxon>
        <taxon>Vertebrata</taxon>
        <taxon>Euteleostomi</taxon>
        <taxon>Mammalia</taxon>
        <taxon>Eutheria</taxon>
        <taxon>Euarchontoglires</taxon>
        <taxon>Primates</taxon>
        <taxon>Strepsirrhini</taxon>
        <taxon>Lemuriformes</taxon>
        <taxon>Cheirogaleidae</taxon>
        <taxon>Microcebus</taxon>
    </lineage>
</organism>
<dbReference type="InterPro" id="IPR003516">
    <property type="entry name" value="FANCA"/>
</dbReference>
<dbReference type="EMBL" id="ABDC03023243">
    <property type="status" value="NOT_ANNOTATED_CDS"/>
    <property type="molecule type" value="Genomic_DNA"/>
</dbReference>
<dbReference type="InterPro" id="IPR055386">
    <property type="entry name" value="FANCA_helical"/>
</dbReference>
<dbReference type="GO" id="GO:0008585">
    <property type="term" value="P:female gonad development"/>
    <property type="evidence" value="ECO:0007669"/>
    <property type="project" value="Ensembl"/>
</dbReference>
<feature type="domain" description="Fanconi anaemia group A protein arcN subdomain" evidence="4">
    <location>
        <begin position="640"/>
        <end position="873"/>
    </location>
</feature>
<dbReference type="GO" id="GO:0008584">
    <property type="term" value="P:male gonad development"/>
    <property type="evidence" value="ECO:0007669"/>
    <property type="project" value="Ensembl"/>
</dbReference>
<gene>
    <name evidence="5" type="primary">FANCA</name>
</gene>
<dbReference type="PANTHER" id="PTHR12047:SF2">
    <property type="entry name" value="FANCONI ANEMIA GROUP A PROTEIN"/>
    <property type="match status" value="1"/>
</dbReference>
<feature type="domain" description="Fanconi anaemia group A protein N-terminal" evidence="2">
    <location>
        <begin position="170"/>
        <end position="515"/>
    </location>
</feature>
<dbReference type="InterPro" id="IPR055277">
    <property type="entry name" value="Fanconi_A_C"/>
</dbReference>
<dbReference type="GO" id="GO:0005654">
    <property type="term" value="C:nucleoplasm"/>
    <property type="evidence" value="ECO:0007669"/>
    <property type="project" value="Ensembl"/>
</dbReference>
<dbReference type="Pfam" id="PF03511">
    <property type="entry name" value="FANCA_CTD"/>
    <property type="match status" value="1"/>
</dbReference>
<dbReference type="GeneTree" id="ENSGT00390000007852"/>
<evidence type="ECO:0000313" key="5">
    <source>
        <dbReference type="Ensembl" id="ENSMICP00000003010.3"/>
    </source>
</evidence>
<evidence type="ECO:0000259" key="1">
    <source>
        <dbReference type="Pfam" id="PF03511"/>
    </source>
</evidence>
<evidence type="ECO:0000259" key="2">
    <source>
        <dbReference type="Pfam" id="PF15865"/>
    </source>
</evidence>
<dbReference type="PRINTS" id="PR00826">
    <property type="entry name" value="FANCONIAGENE"/>
</dbReference>
<dbReference type="GO" id="GO:0000785">
    <property type="term" value="C:chromatin"/>
    <property type="evidence" value="ECO:0007669"/>
    <property type="project" value="Ensembl"/>
</dbReference>
<dbReference type="EMBL" id="ABDC03023241">
    <property type="status" value="NOT_ANNOTATED_CDS"/>
    <property type="molecule type" value="Genomic_DNA"/>
</dbReference>
<proteinExistence type="predicted"/>
<dbReference type="InterPro" id="IPR031729">
    <property type="entry name" value="Fanconi_A_N"/>
</dbReference>
<dbReference type="GO" id="GO:2000348">
    <property type="term" value="P:regulation of CD40 signaling pathway"/>
    <property type="evidence" value="ECO:0007669"/>
    <property type="project" value="Ensembl"/>
</dbReference>
<dbReference type="GO" id="GO:0045589">
    <property type="term" value="P:regulation of regulatory T cell differentiation"/>
    <property type="evidence" value="ECO:0007669"/>
    <property type="project" value="Ensembl"/>
</dbReference>
<dbReference type="EMBL" id="ABDC03023242">
    <property type="status" value="NOT_ANNOTATED_CDS"/>
    <property type="molecule type" value="Genomic_DNA"/>
</dbReference>
<dbReference type="Pfam" id="PF24783">
    <property type="entry name" value="FANCA_arcN"/>
    <property type="match status" value="1"/>
</dbReference>
<reference evidence="5" key="1">
    <citation type="submission" date="2016-12" db="EMBL/GenBank/DDBJ databases">
        <title>Mouse lemur reference genome and diversity panel.</title>
        <authorList>
            <person name="Harris R."/>
            <person name="Larsen P."/>
            <person name="Liu Y."/>
            <person name="Hughes D.S."/>
            <person name="Murali S."/>
            <person name="Raveendran M."/>
            <person name="Korchina V."/>
            <person name="Wang M."/>
            <person name="Jhangiani S."/>
            <person name="Bandaranaike D."/>
            <person name="Bellair M."/>
            <person name="Blankenburg K."/>
            <person name="Chao H."/>
            <person name="Dahdouli M."/>
            <person name="Dinh H."/>
            <person name="Doddapaneni H."/>
            <person name="English A."/>
            <person name="Firestine M."/>
            <person name="Gnanaolivu R."/>
            <person name="Gross S."/>
            <person name="Hernandez B."/>
            <person name="Javaid M."/>
            <person name="Jayaseelan J."/>
            <person name="Jones J."/>
            <person name="Khan Z."/>
            <person name="Kovar C."/>
            <person name="Kurapati P."/>
            <person name="Le B."/>
            <person name="Lee S."/>
            <person name="Li M."/>
            <person name="Mathew T."/>
            <person name="Narasimhan A."/>
            <person name="Ngo D."/>
            <person name="Nguyen L."/>
            <person name="Okwuonu G."/>
            <person name="Ongeri F."/>
            <person name="Osuji N."/>
            <person name="Pu L.-L."/>
            <person name="Puazo M."/>
            <person name="Quiroz J."/>
            <person name="Raj R."/>
            <person name="Rajbhandari K."/>
            <person name="Reid J.G."/>
            <person name="Santibanez J."/>
            <person name="Sexton D."/>
            <person name="Skinner E."/>
            <person name="Vee V."/>
            <person name="Weissenberger G."/>
            <person name="Wu Y."/>
            <person name="Xin Y."/>
            <person name="Han Y."/>
            <person name="Campbell C."/>
            <person name="Brown A."/>
            <person name="Sullivan B."/>
            <person name="Shelton J."/>
            <person name="Brown S."/>
            <person name="Dudchenko O."/>
            <person name="Machol I."/>
            <person name="Durand N."/>
            <person name="Shamim M."/>
            <person name="Lieberman A."/>
            <person name="Muzny D.M."/>
            <person name="Richards S."/>
            <person name="Yoder A."/>
            <person name="Worley K.C."/>
            <person name="Rogers J."/>
            <person name="Gibbs R.A."/>
        </authorList>
    </citation>
    <scope>NUCLEOTIDE SEQUENCE [LARGE SCALE GENOMIC DNA]</scope>
</reference>
<sequence>MSGSAARDAALGAGPGVCRRPWAELLAGRVKRQKNNPEREQKLKASAVQLLRSHQDLNNLLLEVDGPSCKKLCLSELVVCEGPEPYADHSSSFVGCVLRDQASRLGVPVGVLSARVVASSVEQICVAPAEPGRSAMLALEQRKKLSSLLETAQHLLAQGMFSRLVFCQELWRVQNSLLLEAVWCLHVQNVVSLQELVESHPDVRALGANLASVARQIDRESCEDSDITRAMLSSLVQMFVLRGFQKHSDPRSVEPEKMPQVALDVLQRMLTFALDALAAGAQDGSPSHKVVTCWFGVFSGHIRGDITSTDSPKRFFSHTLTQILTHNPVLKASDAVQMQREWSFARTPPLLSTLFRRLFVMLSPEELVGHLQDVLETQEVNWQHVLSCVSTLVVCVPEAQQLVSDWVARLTARAFESYHLDSLVTAFLIVRQAALEGPSVFPSYADWFKVSYLASLSPCSCAAIQPPLPSLPKESGRWLQWVHILHPPLVPNKYRSLLTDYITLAKTRLADLKVSMENMGLYEDVSSAGDVPEPHSQAPQDVEKAITVFEHTGRIPVTVMEASIFRRPYYLSHFLPALLTPRVLPKVPDARAAFIESLKRAEKIPPSLYSAYCRACAAAEEKTLENAAPGARAEPSCAEEALGRLTAALGELRACMRDPDRYDVISAQMAVISDRLGAALRHGKDDASCEMSKVRLSLVSPRLKQQEQEVADLLLTSFCQSLMAASSFAPPERQGPWATLFTRTVCGCSLLPEVLSRLCQLLHLQGPSLSASHVLGLAALAVHLGESRSVLPEVDVGPPAPAGGLPFPDLLDSLLTCRTRESSLFCLKFCTAAISYSLCKFSSKSRDVLCSCLPLGLIKKFQFLVFRLFSETREPPSQEDTTGLPWSPVCLAPADWQRAALLLWRQSAFQELLREKDLHLTYRDWLWLELEVQPEVDFLSDTERQDFHQWAIREHYLPAPAALGGCDGDLEVACTVLVDVLMDYCQSSRSCDHSENTDSVPGGRTGNQDILSRLQEMAVELEREQDGRSPSRRHFLFRVFCTRLQALPGGWDVAASLQRQQELLTCKRLLLRLPPSVLLGSFQAEPPTTPHCEDFFHLVNSELRNCCSHGGALTHDITAHFFRGLLHTCVQSGDPALMANLLLAECQTQCPLILTSALLWWPRLEPVLLCQWRRRCRSPLPRELQRLQEAQRFASFLSPEAASPSPDLAWVSAAALHFEIQQVRKEDIRRQLRKLDCAGEELLVFLFFFSLMGLLSSHLTPKEAVDSPKALAVCAEVLACLQRRRIPWLALFQLTETDAGLGQLLLRVAPGQHARLLPFAFYSLLSYFDKDAAVREEAFLRVAVDMYLQLIQLFVAGETSAVLLRASRNPELQGHLQGNPVELITEARLFLLQLIPRCPKKSFSNMAELLADRGDYDPEVSAALLCRQQAVPEDLYREPHLF</sequence>
<reference evidence="5" key="3">
    <citation type="submission" date="2025-09" db="UniProtKB">
        <authorList>
            <consortium name="Ensembl"/>
        </authorList>
    </citation>
    <scope>IDENTIFICATION</scope>
</reference>
<reference evidence="5" key="2">
    <citation type="submission" date="2025-08" db="UniProtKB">
        <authorList>
            <consortium name="Ensembl"/>
        </authorList>
    </citation>
    <scope>IDENTIFICATION</scope>
</reference>
<protein>
    <submittedName>
        <fullName evidence="5">FA complementation group A</fullName>
    </submittedName>
</protein>
<evidence type="ECO:0000259" key="3">
    <source>
        <dbReference type="Pfam" id="PF24781"/>
    </source>
</evidence>
<dbReference type="GO" id="GO:0036297">
    <property type="term" value="P:interstrand cross-link repair"/>
    <property type="evidence" value="ECO:0007669"/>
    <property type="project" value="InterPro"/>
</dbReference>
<dbReference type="GO" id="GO:1905936">
    <property type="term" value="P:regulation of germ cell proliferation"/>
    <property type="evidence" value="ECO:0007669"/>
    <property type="project" value="Ensembl"/>
</dbReference>
<accession>A0A8C5XBI0</accession>
<name>A0A8C5XBI0_MICMU</name>
<dbReference type="Proteomes" id="UP000694394">
    <property type="component" value="Chromosome 20"/>
</dbReference>
<evidence type="ECO:0000313" key="6">
    <source>
        <dbReference type="Proteomes" id="UP000694394"/>
    </source>
</evidence>
<feature type="domain" description="Fanconi anaemia group A protein C-terminal" evidence="1">
    <location>
        <begin position="1211"/>
        <end position="1419"/>
    </location>
</feature>
<dbReference type="PANTHER" id="PTHR12047">
    <property type="entry name" value="FANCONI ANEMIA GROUP A PROTEIN"/>
    <property type="match status" value="1"/>
</dbReference>
<dbReference type="GO" id="GO:0050727">
    <property type="term" value="P:regulation of inflammatory response"/>
    <property type="evidence" value="ECO:0007669"/>
    <property type="project" value="Ensembl"/>
</dbReference>
<dbReference type="Ensembl" id="ENSMICT00000003313.3">
    <property type="protein sequence ID" value="ENSMICP00000003010.3"/>
    <property type="gene ID" value="ENSMICG00000003300.3"/>
</dbReference>
<feature type="domain" description="Fanconi anaemia group A protein helical" evidence="3">
    <location>
        <begin position="535"/>
        <end position="616"/>
    </location>
</feature>